<sequence length="79" mass="8996">MTNAICRQGPWSMQVSPCWPDEPICERHVKDDGPFFYLYDIVPLKLGIQLPFTQFSAPLTLSPPNSIQIVGRLFEPSNF</sequence>
<dbReference type="Proteomes" id="UP000257109">
    <property type="component" value="Unassembled WGS sequence"/>
</dbReference>
<feature type="non-terminal residue" evidence="1">
    <location>
        <position position="1"/>
    </location>
</feature>
<comment type="caution">
    <text evidence="1">The sequence shown here is derived from an EMBL/GenBank/DDBJ whole genome shotgun (WGS) entry which is preliminary data.</text>
</comment>
<dbReference type="AlphaFoldDB" id="A0A371EX16"/>
<name>A0A371EX16_MUCPR</name>
<dbReference type="OrthoDB" id="1459333at2759"/>
<keyword evidence="2" id="KW-1185">Reference proteome</keyword>
<proteinExistence type="predicted"/>
<gene>
    <name evidence="1" type="ORF">CR513_50174</name>
</gene>
<protein>
    <submittedName>
        <fullName evidence="1">Uncharacterized protein</fullName>
    </submittedName>
</protein>
<evidence type="ECO:0000313" key="1">
    <source>
        <dbReference type="EMBL" id="RDX70572.1"/>
    </source>
</evidence>
<organism evidence="1 2">
    <name type="scientific">Mucuna pruriens</name>
    <name type="common">Velvet bean</name>
    <name type="synonym">Dolichos pruriens</name>
    <dbReference type="NCBI Taxonomy" id="157652"/>
    <lineage>
        <taxon>Eukaryota</taxon>
        <taxon>Viridiplantae</taxon>
        <taxon>Streptophyta</taxon>
        <taxon>Embryophyta</taxon>
        <taxon>Tracheophyta</taxon>
        <taxon>Spermatophyta</taxon>
        <taxon>Magnoliopsida</taxon>
        <taxon>eudicotyledons</taxon>
        <taxon>Gunneridae</taxon>
        <taxon>Pentapetalae</taxon>
        <taxon>rosids</taxon>
        <taxon>fabids</taxon>
        <taxon>Fabales</taxon>
        <taxon>Fabaceae</taxon>
        <taxon>Papilionoideae</taxon>
        <taxon>50 kb inversion clade</taxon>
        <taxon>NPAAA clade</taxon>
        <taxon>indigoferoid/millettioid clade</taxon>
        <taxon>Phaseoleae</taxon>
        <taxon>Mucuna</taxon>
    </lineage>
</organism>
<reference evidence="1" key="1">
    <citation type="submission" date="2018-05" db="EMBL/GenBank/DDBJ databases">
        <title>Draft genome of Mucuna pruriens seed.</title>
        <authorList>
            <person name="Nnadi N.E."/>
            <person name="Vos R."/>
            <person name="Hasami M.H."/>
            <person name="Devisetty U.K."/>
            <person name="Aguiy J.C."/>
        </authorList>
    </citation>
    <scope>NUCLEOTIDE SEQUENCE [LARGE SCALE GENOMIC DNA]</scope>
    <source>
        <strain evidence="1">JCA_2017</strain>
    </source>
</reference>
<evidence type="ECO:0000313" key="2">
    <source>
        <dbReference type="Proteomes" id="UP000257109"/>
    </source>
</evidence>
<accession>A0A371EX16</accession>
<dbReference type="EMBL" id="QJKJ01011653">
    <property type="protein sequence ID" value="RDX70572.1"/>
    <property type="molecule type" value="Genomic_DNA"/>
</dbReference>